<dbReference type="InterPro" id="IPR007280">
    <property type="entry name" value="Peptidase_C_arc/bac"/>
</dbReference>
<evidence type="ECO:0000313" key="3">
    <source>
        <dbReference type="Proteomes" id="UP000256970"/>
    </source>
</evidence>
<dbReference type="EMBL" id="FNXT01001117">
    <property type="protein sequence ID" value="SZX72202.1"/>
    <property type="molecule type" value="Genomic_DNA"/>
</dbReference>
<dbReference type="AlphaFoldDB" id="A0A383W4Y9"/>
<organism evidence="2 3">
    <name type="scientific">Tetradesmus obliquus</name>
    <name type="common">Green alga</name>
    <name type="synonym">Acutodesmus obliquus</name>
    <dbReference type="NCBI Taxonomy" id="3088"/>
    <lineage>
        <taxon>Eukaryota</taxon>
        <taxon>Viridiplantae</taxon>
        <taxon>Chlorophyta</taxon>
        <taxon>core chlorophytes</taxon>
        <taxon>Chlorophyceae</taxon>
        <taxon>CS clade</taxon>
        <taxon>Sphaeropleales</taxon>
        <taxon>Scenedesmaceae</taxon>
        <taxon>Tetradesmus</taxon>
    </lineage>
</organism>
<dbReference type="InterPro" id="IPR024079">
    <property type="entry name" value="MetalloPept_cat_dom_sf"/>
</dbReference>
<gene>
    <name evidence="2" type="ORF">BQ4739_LOCUS12393</name>
</gene>
<dbReference type="GO" id="GO:0008237">
    <property type="term" value="F:metallopeptidase activity"/>
    <property type="evidence" value="ECO:0007669"/>
    <property type="project" value="InterPro"/>
</dbReference>
<name>A0A383W4Y9_TETOB</name>
<proteinExistence type="predicted"/>
<keyword evidence="3" id="KW-1185">Reference proteome</keyword>
<evidence type="ECO:0000259" key="1">
    <source>
        <dbReference type="Pfam" id="PF04151"/>
    </source>
</evidence>
<accession>A0A383W4Y9</accession>
<sequence length="603" mass="63260">MNHGDITARGGALKALGRAKLQRIKAQSSVNLTIEALAAKLDKEKDLYVDTTSEQLLHKCEMGARSGGPNSAPAAAAPSMSMDDIPIFATGLTKEEVFSLSSKPGALKKILLDFDGHTTTNSKWNIKGQPPIISPPWDTDGNPDSFSETELGQLKAIWSIVAEDYAPFDVDVTLKDPGDAALLGIGVRVVIGGDSPGGVGMGGTAWVGSFGTNNPAFVYPYRFYSSVKGTGEAASHEAGHTLGLLHDDSMPDGNNWAPIMASSRQFNLTMWSKGEYVGASNKQDDFDVMGQFLDLLPQQYGRSTATATPLSSASSIAGVISNQGQIEFFSFKANAGDISITAMGAGTITVDSAVYNIGDLDIELSLYDPAGNLLQTVNPPGIADGLGAKISANLPAAGTYFVSVKGVGAGEPSMYGYSNYGSRGRYVLSVGDPRMPTGDPVDCVGGWDCTKCNTRCGGGSRTCTFRVVDPGQEGGLPCRFSSGFVKAVQCNMQGCPARSMRLINLKLDKQKLSGGRVRCRAAAVIKTAAGEALQGVNIIGRWSGDQAMAAAGDVSSVTSKVGIALFNSRPVNGHTCTFTMASAARDGYTLAQTQVQMTKTMSW</sequence>
<feature type="domain" description="Peptidase C-terminal archaeal/bacterial" evidence="1">
    <location>
        <begin position="328"/>
        <end position="405"/>
    </location>
</feature>
<reference evidence="2 3" key="1">
    <citation type="submission" date="2016-10" db="EMBL/GenBank/DDBJ databases">
        <authorList>
            <person name="Cai Z."/>
        </authorList>
    </citation>
    <scope>NUCLEOTIDE SEQUENCE [LARGE SCALE GENOMIC DNA]</scope>
</reference>
<dbReference type="Gene3D" id="3.40.390.10">
    <property type="entry name" value="Collagenase (Catalytic Domain)"/>
    <property type="match status" value="1"/>
</dbReference>
<dbReference type="Pfam" id="PF04151">
    <property type="entry name" value="PPC"/>
    <property type="match status" value="1"/>
</dbReference>
<dbReference type="Gene3D" id="2.60.120.380">
    <property type="match status" value="1"/>
</dbReference>
<dbReference type="SUPFAM" id="SSF55486">
    <property type="entry name" value="Metalloproteases ('zincins'), catalytic domain"/>
    <property type="match status" value="1"/>
</dbReference>
<protein>
    <recommendedName>
        <fullName evidence="1">Peptidase C-terminal archaeal/bacterial domain-containing protein</fullName>
    </recommendedName>
</protein>
<evidence type="ECO:0000313" key="2">
    <source>
        <dbReference type="EMBL" id="SZX72202.1"/>
    </source>
</evidence>
<dbReference type="Proteomes" id="UP000256970">
    <property type="component" value="Unassembled WGS sequence"/>
</dbReference>